<reference evidence="2" key="1">
    <citation type="journal article" date="2019" name="Int. J. Syst. Evol. Microbiol.">
        <title>The Global Catalogue of Microorganisms (GCM) 10K type strain sequencing project: providing services to taxonomists for standard genome sequencing and annotation.</title>
        <authorList>
            <consortium name="The Broad Institute Genomics Platform"/>
            <consortium name="The Broad Institute Genome Sequencing Center for Infectious Disease"/>
            <person name="Wu L."/>
            <person name="Ma J."/>
        </authorList>
    </citation>
    <scope>NUCLEOTIDE SEQUENCE [LARGE SCALE GENOMIC DNA]</scope>
    <source>
        <strain evidence="2">CCUG 57942</strain>
    </source>
</reference>
<dbReference type="EMBL" id="JBHUJB010000038">
    <property type="protein sequence ID" value="MFD2159192.1"/>
    <property type="molecule type" value="Genomic_DNA"/>
</dbReference>
<dbReference type="Proteomes" id="UP001597389">
    <property type="component" value="Unassembled WGS sequence"/>
</dbReference>
<dbReference type="PANTHER" id="PTHR33546">
    <property type="entry name" value="LARGE, MULTIFUNCTIONAL SECRETED PROTEIN-RELATED"/>
    <property type="match status" value="1"/>
</dbReference>
<accession>A0ABW4ZC27</accession>
<keyword evidence="2" id="KW-1185">Reference proteome</keyword>
<name>A0ABW4ZC27_9BACT</name>
<comment type="caution">
    <text evidence="1">The sequence shown here is derived from an EMBL/GenBank/DDBJ whole genome shotgun (WGS) entry which is preliminary data.</text>
</comment>
<dbReference type="PANTHER" id="PTHR33546:SF1">
    <property type="entry name" value="LARGE, MULTIFUNCTIONAL SECRETED PROTEIN"/>
    <property type="match status" value="1"/>
</dbReference>
<evidence type="ECO:0000313" key="2">
    <source>
        <dbReference type="Proteomes" id="UP001597389"/>
    </source>
</evidence>
<dbReference type="RefSeq" id="WP_377178103.1">
    <property type="nucleotide sequence ID" value="NZ_JBHUJB010000038.1"/>
</dbReference>
<dbReference type="InterPro" id="IPR011042">
    <property type="entry name" value="6-blade_b-propeller_TolB-like"/>
</dbReference>
<gene>
    <name evidence="1" type="ORF">ACFSW8_09810</name>
</gene>
<evidence type="ECO:0000313" key="1">
    <source>
        <dbReference type="EMBL" id="MFD2159192.1"/>
    </source>
</evidence>
<dbReference type="Gene3D" id="2.120.10.30">
    <property type="entry name" value="TolB, C-terminal domain"/>
    <property type="match status" value="1"/>
</dbReference>
<protein>
    <recommendedName>
        <fullName evidence="3">Cytochrome c domain-containing protein</fullName>
    </recommendedName>
</protein>
<organism evidence="1 2">
    <name type="scientific">Rubritalea tangerina</name>
    <dbReference type="NCBI Taxonomy" id="430798"/>
    <lineage>
        <taxon>Bacteria</taxon>
        <taxon>Pseudomonadati</taxon>
        <taxon>Verrucomicrobiota</taxon>
        <taxon>Verrucomicrobiia</taxon>
        <taxon>Verrucomicrobiales</taxon>
        <taxon>Rubritaleaceae</taxon>
        <taxon>Rubritalea</taxon>
    </lineage>
</organism>
<proteinExistence type="predicted"/>
<sequence>MVHAQEVKGQYGALALREPVAELPHFQTDLGRRGHRFADATINQYRIYDFYARQARHHLSQATIPDLLLPYPGLEGGRRGHWGVTNEKTSAAYLGRVEEPVYHRLVNRGKGGDQYIVSGEEGKQAVCFLRGGAPVVEKVVLDAELRAPVHAFAHVVDRFGFGMTLNGKDYFIHSGAEWYGGEGGAMTVTKQGYYLHQDAVVFSRSVGGVAMLDSPRVSRVGGKPIYSRHFEWMEDGGAKRYKLAKAAVRLQNPKVKVTRTGNAWWCVVRGEKQRVVYQVQYSGDPGTVKVREEGGDYWVDFSALKKGDQVQVASWASALEVEETTFPEIALEKLSACLAGGERYFKDEVKVAGVLNADPAASGTAYEIDDIPVPVENPYGTPMTLCGVAFDSKGVAYVSSLVGDVWRVRGLDGDLKEVVWQRFASGLNTPLGMEMVDDVLHVVTKTQVLQVSDLNGDGEADRVKPFTGVRLPSDHAHDLQTDAGGNFYFSNVNGTHRLSRDGKKLDVVGHRARNPFGLGVRADGLVLSDSSEGDRGNGTCTIFESQHPENAGSVAKLRRILYLPRGVDNSPGSRLFMDSGSFGPLGKSIVGVSYGSGRMYQVMRNKNNGSPQAALQMLPGEFSSGSARLSTSPKDGQLYVVGFDAWGDFAVKEGCLHRVRYTGKKYLGPSGWEAYSNGISVKFEQALDPESVTHIFVQQWNYIDSAHSYGSAEYSVKHPEQIGHDYLEVASVYLSDDGKELFINVPAILPAMCTQVFGDLRSISGDAVSLNLFATLNQLPKVAMKGVMAQEGKAYDLKVPFKQKNGNTYATLMEFFDARAGRDSFKRPVGPSVRYREEDLNYDWVHQNIIMGQGCIACHNASSKYDFSSYESLLRVIDTESPSKSHILGMVNTGSMPPYPMPTVDSKMQRALELWIQKGAPKN</sequence>
<evidence type="ECO:0008006" key="3">
    <source>
        <dbReference type="Google" id="ProtNLM"/>
    </source>
</evidence>
<dbReference type="SUPFAM" id="SSF63829">
    <property type="entry name" value="Calcium-dependent phosphotriesterase"/>
    <property type="match status" value="1"/>
</dbReference>